<protein>
    <submittedName>
        <fullName evidence="1">Uncharacterized protein</fullName>
    </submittedName>
</protein>
<reference evidence="1 2" key="1">
    <citation type="journal article" date="2016" name="Nat. Commun.">
        <title>Extremotolerant tardigrade genome and improved radiotolerance of human cultured cells by tardigrade-unique protein.</title>
        <authorList>
            <person name="Hashimoto T."/>
            <person name="Horikawa D.D."/>
            <person name="Saito Y."/>
            <person name="Kuwahara H."/>
            <person name="Kozuka-Hata H."/>
            <person name="Shin-I T."/>
            <person name="Minakuchi Y."/>
            <person name="Ohishi K."/>
            <person name="Motoyama A."/>
            <person name="Aizu T."/>
            <person name="Enomoto A."/>
            <person name="Kondo K."/>
            <person name="Tanaka S."/>
            <person name="Hara Y."/>
            <person name="Koshikawa S."/>
            <person name="Sagara H."/>
            <person name="Miura T."/>
            <person name="Yokobori S."/>
            <person name="Miyagawa K."/>
            <person name="Suzuki Y."/>
            <person name="Kubo T."/>
            <person name="Oyama M."/>
            <person name="Kohara Y."/>
            <person name="Fujiyama A."/>
            <person name="Arakawa K."/>
            <person name="Katayama T."/>
            <person name="Toyoda A."/>
            <person name="Kunieda T."/>
        </authorList>
    </citation>
    <scope>NUCLEOTIDE SEQUENCE [LARGE SCALE GENOMIC DNA]</scope>
    <source>
        <strain evidence="1 2">YOKOZUNA-1</strain>
    </source>
</reference>
<organism evidence="1 2">
    <name type="scientific">Ramazzottius varieornatus</name>
    <name type="common">Water bear</name>
    <name type="synonym">Tardigrade</name>
    <dbReference type="NCBI Taxonomy" id="947166"/>
    <lineage>
        <taxon>Eukaryota</taxon>
        <taxon>Metazoa</taxon>
        <taxon>Ecdysozoa</taxon>
        <taxon>Tardigrada</taxon>
        <taxon>Eutardigrada</taxon>
        <taxon>Parachela</taxon>
        <taxon>Hypsibioidea</taxon>
        <taxon>Ramazzottiidae</taxon>
        <taxon>Ramazzottius</taxon>
    </lineage>
</organism>
<evidence type="ECO:0000313" key="1">
    <source>
        <dbReference type="EMBL" id="GAU87240.1"/>
    </source>
</evidence>
<sequence>MSPSNDRRFARSSSSFFRKKAISSSGSYLRFLFQARSFTTAILTILETRIGTSGMTGKEEIFDTAKWRILPVTAAHHAACRRGAGRYLPRSQPQKSFLQPRAVFGGSDADGDVSQFGSSFSGCFPNFDLKSQS</sequence>
<keyword evidence="2" id="KW-1185">Reference proteome</keyword>
<dbReference type="AlphaFoldDB" id="A0A1D1UFD4"/>
<proteinExistence type="predicted"/>
<gene>
    <name evidence="1" type="primary">RvY_00123</name>
    <name evidence="1" type="synonym">RvY_00123.1</name>
    <name evidence="1" type="ORF">RvY_00123-1</name>
</gene>
<comment type="caution">
    <text evidence="1">The sequence shown here is derived from an EMBL/GenBank/DDBJ whole genome shotgun (WGS) entry which is preliminary data.</text>
</comment>
<evidence type="ECO:0000313" key="2">
    <source>
        <dbReference type="Proteomes" id="UP000186922"/>
    </source>
</evidence>
<name>A0A1D1UFD4_RAMVA</name>
<dbReference type="EMBL" id="BDGG01000001">
    <property type="protein sequence ID" value="GAU87240.1"/>
    <property type="molecule type" value="Genomic_DNA"/>
</dbReference>
<accession>A0A1D1UFD4</accession>
<dbReference type="Proteomes" id="UP000186922">
    <property type="component" value="Unassembled WGS sequence"/>
</dbReference>